<comment type="caution">
    <text evidence="1">The sequence shown here is derived from an EMBL/GenBank/DDBJ whole genome shotgun (WGS) entry which is preliminary data.</text>
</comment>
<accession>A0ACC1PJN3</accession>
<reference evidence="1" key="1">
    <citation type="submission" date="2022-10" db="EMBL/GenBank/DDBJ databases">
        <title>Genome Sequence of Xylaria curta.</title>
        <authorList>
            <person name="Buettner E."/>
        </authorList>
    </citation>
    <scope>NUCLEOTIDE SEQUENCE</scope>
    <source>
        <strain evidence="1">Babe10</strain>
    </source>
</reference>
<keyword evidence="2" id="KW-1185">Reference proteome</keyword>
<organism evidence="1 2">
    <name type="scientific">Xylaria curta</name>
    <dbReference type="NCBI Taxonomy" id="42375"/>
    <lineage>
        <taxon>Eukaryota</taxon>
        <taxon>Fungi</taxon>
        <taxon>Dikarya</taxon>
        <taxon>Ascomycota</taxon>
        <taxon>Pezizomycotina</taxon>
        <taxon>Sordariomycetes</taxon>
        <taxon>Xylariomycetidae</taxon>
        <taxon>Xylariales</taxon>
        <taxon>Xylariaceae</taxon>
        <taxon>Xylaria</taxon>
    </lineage>
</organism>
<dbReference type="EMBL" id="JAPDGR010000219">
    <property type="protein sequence ID" value="KAJ2993364.1"/>
    <property type="molecule type" value="Genomic_DNA"/>
</dbReference>
<proteinExistence type="predicted"/>
<name>A0ACC1PJN3_9PEZI</name>
<evidence type="ECO:0000313" key="1">
    <source>
        <dbReference type="EMBL" id="KAJ2993364.1"/>
    </source>
</evidence>
<gene>
    <name evidence="1" type="ORF">NUW58_g1860</name>
</gene>
<sequence>MPRRLEYPTLLLYNSQPQGAGYMCGRGNTNHQFIQAETKPRFFRRLSTRNARVWSSNEPGQPMGYWYYGKVHPIKDAPHRRSHTTSIGHFSRYLINSKPNEQLAVHNNYCSHYPIDSEVGEEALTVISLFNLAGQRNSRADNARVRDAIRLIKSLPTIRRTRVTNPTRKLTPSQYEQLLEIIQDNEEFSDKLRFEYTHSTQKFEIRMTTALHEGIVGEFTERFGVWKAELRKSNDSRVSDAAETIRPHGNKHIKPLALTGARDAKSPDGGIKHNCSLECRNPALVFEVEFSNNRKKELRDKAEAYTRSNGEIRTVIAVYMGEMHTAERKNERRLRKMYRTGQVNESGSYSYSTDEKNVTGEASILVWRATAQKNNTIAIERVQEKKFRDTAGKVIRSVLLRIPLEDCVCKGVIDSVKRSGAPPLEISSEALCSAIDMDLRDYRNERADVIREEVQREKEKKRNEEGQEDRKEEERLRRTTENNLKKNLLLWRHEDLLAHYGLVIIDDSAKSDGLKLHDIQEHFQIWAVEELTCKWTEPRRKLYADLAHSEDQKAAEDEDTIRQPEQDHVAGTRHNYCLMGNWVIHLGSGEVALKANEDEDIGWVFIFIMDPSTGTTRCVMGTTGIWATRGLL</sequence>
<evidence type="ECO:0000313" key="2">
    <source>
        <dbReference type="Proteomes" id="UP001143856"/>
    </source>
</evidence>
<dbReference type="Proteomes" id="UP001143856">
    <property type="component" value="Unassembled WGS sequence"/>
</dbReference>
<protein>
    <submittedName>
        <fullName evidence="1">Uncharacterized protein</fullName>
    </submittedName>
</protein>